<dbReference type="InterPro" id="IPR050256">
    <property type="entry name" value="Glycosyltransferase_2"/>
</dbReference>
<evidence type="ECO:0000259" key="2">
    <source>
        <dbReference type="Pfam" id="PF00535"/>
    </source>
</evidence>
<dbReference type="Gene3D" id="3.90.550.10">
    <property type="entry name" value="Spore Coat Polysaccharide Biosynthesis Protein SpsA, Chain A"/>
    <property type="match status" value="1"/>
</dbReference>
<evidence type="ECO:0000313" key="3">
    <source>
        <dbReference type="EMBL" id="GAA4223984.1"/>
    </source>
</evidence>
<dbReference type="InterPro" id="IPR029044">
    <property type="entry name" value="Nucleotide-diphossugar_trans"/>
</dbReference>
<dbReference type="CDD" id="cd04179">
    <property type="entry name" value="DPM_DPG-synthase_like"/>
    <property type="match status" value="1"/>
</dbReference>
<dbReference type="InterPro" id="IPR001173">
    <property type="entry name" value="Glyco_trans_2-like"/>
</dbReference>
<dbReference type="EMBL" id="BAABAS010000001">
    <property type="protein sequence ID" value="GAA4223984.1"/>
    <property type="molecule type" value="Genomic_DNA"/>
</dbReference>
<comment type="similarity">
    <text evidence="1">Belongs to the glycosyltransferase 2 family.</text>
</comment>
<dbReference type="RefSeq" id="WP_344888127.1">
    <property type="nucleotide sequence ID" value="NZ_BAABAS010000001.1"/>
</dbReference>
<feature type="domain" description="Glycosyltransferase 2-like" evidence="2">
    <location>
        <begin position="46"/>
        <end position="203"/>
    </location>
</feature>
<dbReference type="PANTHER" id="PTHR48090">
    <property type="entry name" value="UNDECAPRENYL-PHOSPHATE 4-DEOXY-4-FORMAMIDO-L-ARABINOSE TRANSFERASE-RELATED"/>
    <property type="match status" value="1"/>
</dbReference>
<evidence type="ECO:0000256" key="1">
    <source>
        <dbReference type="ARBA" id="ARBA00006739"/>
    </source>
</evidence>
<organism evidence="3 4">
    <name type="scientific">Actinomadura meridiana</name>
    <dbReference type="NCBI Taxonomy" id="559626"/>
    <lineage>
        <taxon>Bacteria</taxon>
        <taxon>Bacillati</taxon>
        <taxon>Actinomycetota</taxon>
        <taxon>Actinomycetes</taxon>
        <taxon>Streptosporangiales</taxon>
        <taxon>Thermomonosporaceae</taxon>
        <taxon>Actinomadura</taxon>
    </lineage>
</organism>
<accession>A0ABP8BRU5</accession>
<evidence type="ECO:0000313" key="4">
    <source>
        <dbReference type="Proteomes" id="UP001501710"/>
    </source>
</evidence>
<proteinExistence type="inferred from homology"/>
<dbReference type="PANTHER" id="PTHR48090:SF7">
    <property type="entry name" value="RFBJ PROTEIN"/>
    <property type="match status" value="1"/>
</dbReference>
<dbReference type="SUPFAM" id="SSF53448">
    <property type="entry name" value="Nucleotide-diphospho-sugar transferases"/>
    <property type="match status" value="1"/>
</dbReference>
<dbReference type="Pfam" id="PF00535">
    <property type="entry name" value="Glycos_transf_2"/>
    <property type="match status" value="1"/>
</dbReference>
<reference evidence="4" key="1">
    <citation type="journal article" date="2019" name="Int. J. Syst. Evol. Microbiol.">
        <title>The Global Catalogue of Microorganisms (GCM) 10K type strain sequencing project: providing services to taxonomists for standard genome sequencing and annotation.</title>
        <authorList>
            <consortium name="The Broad Institute Genomics Platform"/>
            <consortium name="The Broad Institute Genome Sequencing Center for Infectious Disease"/>
            <person name="Wu L."/>
            <person name="Ma J."/>
        </authorList>
    </citation>
    <scope>NUCLEOTIDE SEQUENCE [LARGE SCALE GENOMIC DNA]</scope>
    <source>
        <strain evidence="4">JCM 17440</strain>
    </source>
</reference>
<dbReference type="Proteomes" id="UP001501710">
    <property type="component" value="Unassembled WGS sequence"/>
</dbReference>
<comment type="caution">
    <text evidence="3">The sequence shown here is derived from an EMBL/GenBank/DDBJ whole genome shotgun (WGS) entry which is preliminary data.</text>
</comment>
<name>A0ABP8BRU5_9ACTN</name>
<sequence>MTTVRDDTGVDRAAVDAFTAEYGAGLGGGTTPHAPRNSLELPPIAVVVAAYDEEEGIGEVVRSIPASVGGHDTAVVVVVDGATDRTAAVARENGAMVCDVPVNRGQGAALRLGYRIAREGGAEFIVTTDADGQYDSAQIPRVLRPVLEGEADFVTGSRLLGRQETYDRVRRVGVHVFARLVSLLTGQRITDTSFGLRAMRAEVTGVVTLRQPQYQSSELLIGVISRGYRVREVPATMRLRAAGTTKKGGNFVYGCRYSRVVIGTWWRERRAGRAAGTAAASSKGRVAGAGAKTK</sequence>
<protein>
    <recommendedName>
        <fullName evidence="2">Glycosyltransferase 2-like domain-containing protein</fullName>
    </recommendedName>
</protein>
<keyword evidence="4" id="KW-1185">Reference proteome</keyword>
<gene>
    <name evidence="3" type="ORF">GCM10022254_02460</name>
</gene>